<dbReference type="OrthoDB" id="695502at2759"/>
<dbReference type="Proteomes" id="UP000324897">
    <property type="component" value="Unassembled WGS sequence"/>
</dbReference>
<dbReference type="EMBL" id="RWGY01000173">
    <property type="protein sequence ID" value="TVU03494.1"/>
    <property type="molecule type" value="Genomic_DNA"/>
</dbReference>
<feature type="region of interest" description="Disordered" evidence="1">
    <location>
        <begin position="301"/>
        <end position="330"/>
    </location>
</feature>
<feature type="compositionally biased region" description="Low complexity" evidence="1">
    <location>
        <begin position="319"/>
        <end position="330"/>
    </location>
</feature>
<evidence type="ECO:0000313" key="3">
    <source>
        <dbReference type="Proteomes" id="UP000324897"/>
    </source>
</evidence>
<proteinExistence type="predicted"/>
<reference evidence="2 3" key="1">
    <citation type="journal article" date="2019" name="Sci. Rep.">
        <title>A high-quality genome of Eragrostis curvula grass provides insights into Poaceae evolution and supports new strategies to enhance forage quality.</title>
        <authorList>
            <person name="Carballo J."/>
            <person name="Santos B.A.C.M."/>
            <person name="Zappacosta D."/>
            <person name="Garbus I."/>
            <person name="Selva J.P."/>
            <person name="Gallo C.A."/>
            <person name="Diaz A."/>
            <person name="Albertini E."/>
            <person name="Caccamo M."/>
            <person name="Echenique V."/>
        </authorList>
    </citation>
    <scope>NUCLEOTIDE SEQUENCE [LARGE SCALE GENOMIC DNA]</scope>
    <source>
        <strain evidence="3">cv. Victoria</strain>
        <tissue evidence="2">Leaf</tissue>
    </source>
</reference>
<feature type="compositionally biased region" description="Low complexity" evidence="1">
    <location>
        <begin position="272"/>
        <end position="284"/>
    </location>
</feature>
<evidence type="ECO:0000256" key="1">
    <source>
        <dbReference type="SAM" id="MobiDB-lite"/>
    </source>
</evidence>
<feature type="compositionally biased region" description="Gly residues" evidence="1">
    <location>
        <begin position="239"/>
        <end position="263"/>
    </location>
</feature>
<accession>A0A5J9SX04</accession>
<dbReference type="PANTHER" id="PTHR47481">
    <property type="match status" value="1"/>
</dbReference>
<gene>
    <name evidence="2" type="ORF">EJB05_50968</name>
</gene>
<evidence type="ECO:0008006" key="4">
    <source>
        <dbReference type="Google" id="ProtNLM"/>
    </source>
</evidence>
<evidence type="ECO:0000313" key="2">
    <source>
        <dbReference type="EMBL" id="TVU03494.1"/>
    </source>
</evidence>
<dbReference type="Gramene" id="TVU03494">
    <property type="protein sequence ID" value="TVU03494"/>
    <property type="gene ID" value="EJB05_50968"/>
</dbReference>
<keyword evidence="3" id="KW-1185">Reference proteome</keyword>
<name>A0A5J9SX04_9POAL</name>
<protein>
    <recommendedName>
        <fullName evidence="4">Retrotransposon gag domain-containing protein</fullName>
    </recommendedName>
</protein>
<comment type="caution">
    <text evidence="2">The sequence shown here is derived from an EMBL/GenBank/DDBJ whole genome shotgun (WGS) entry which is preliminary data.</text>
</comment>
<feature type="region of interest" description="Disordered" evidence="1">
    <location>
        <begin position="216"/>
        <end position="286"/>
    </location>
</feature>
<organism evidence="2 3">
    <name type="scientific">Eragrostis curvula</name>
    <name type="common">weeping love grass</name>
    <dbReference type="NCBI Taxonomy" id="38414"/>
    <lineage>
        <taxon>Eukaryota</taxon>
        <taxon>Viridiplantae</taxon>
        <taxon>Streptophyta</taxon>
        <taxon>Embryophyta</taxon>
        <taxon>Tracheophyta</taxon>
        <taxon>Spermatophyta</taxon>
        <taxon>Magnoliopsida</taxon>
        <taxon>Liliopsida</taxon>
        <taxon>Poales</taxon>
        <taxon>Poaceae</taxon>
        <taxon>PACMAD clade</taxon>
        <taxon>Chloridoideae</taxon>
        <taxon>Eragrostideae</taxon>
        <taxon>Eragrostidinae</taxon>
        <taxon>Eragrostis</taxon>
    </lineage>
</organism>
<sequence>MAEEEQIAAHRATLHAQAVAVPNIKSMVPLQLDYTSSHYSRWRSLFLNTVEKYDLSDVDFSNDPHWRQMDFTIKSWLFGTISPELHELVHTASPTSRHVWLALERQFIGNKATRALLLDAELRTFVQGDLSVAEYCRKMKSMADALGDLGHIVPDGTLVLNVLRGLNEKYATFASIARRQRPFPDFSDLRADLEVEEMTLLGKLSSTTSSSAFVAATSARPSSAHTGHGYGAPPTPHGTQGGGAVSGSAQGGGSGGRYGNGGGNRKRRRPRYNNNGGNSGYGSAPWRPAYDPWTGTFIVWPTPPDPRRNSGLLGPRPQQPTAQSAAQYAQPPQAYTATTGLMCLMGLLRLGPCTTPTMGRMGN</sequence>
<dbReference type="Pfam" id="PF14223">
    <property type="entry name" value="Retrotran_gag_2"/>
    <property type="match status" value="1"/>
</dbReference>
<feature type="non-terminal residue" evidence="2">
    <location>
        <position position="1"/>
    </location>
</feature>
<dbReference type="PANTHER" id="PTHR47481:SF41">
    <property type="entry name" value="COPIA-LIKE POLYPROTEIN_RETROTRANSPOSON"/>
    <property type="match status" value="1"/>
</dbReference>
<dbReference type="AlphaFoldDB" id="A0A5J9SX04"/>